<dbReference type="InParanoid" id="A0A1X7SFX0"/>
<dbReference type="Proteomes" id="UP000007879">
    <property type="component" value="Unassembled WGS sequence"/>
</dbReference>
<dbReference type="InterPro" id="IPR027417">
    <property type="entry name" value="P-loop_NTPase"/>
</dbReference>
<proteinExistence type="predicted"/>
<evidence type="ECO:0000313" key="3">
    <source>
        <dbReference type="Proteomes" id="UP000007879"/>
    </source>
</evidence>
<accession>A0A1X7SFX0</accession>
<dbReference type="STRING" id="400682.A0A1X7SFX0"/>
<dbReference type="EnsemblMetazoa" id="Aqu2.1.00964_001">
    <property type="protein sequence ID" value="Aqu2.1.00964_001"/>
    <property type="gene ID" value="Aqu2.1.00964"/>
</dbReference>
<dbReference type="EnsemblMetazoa" id="XM_011411139.1">
    <property type="protein sequence ID" value="XP_011409441.1"/>
    <property type="gene ID" value="LOC105316306"/>
</dbReference>
<dbReference type="PANTHER" id="PTHR46312:SF2">
    <property type="entry name" value="NUCLEOTIDE-BINDING OLIGOMERIZATION DOMAIN-CONTAINING PROTEIN 2-LIKE"/>
    <property type="match status" value="1"/>
</dbReference>
<gene>
    <name evidence="2" type="primary">105316306</name>
</gene>
<evidence type="ECO:0000313" key="2">
    <source>
        <dbReference type="EnsemblMetazoa" id="Aqu2.1.00964_001"/>
    </source>
</evidence>
<name>A0A1X7SFX0_AMPQE</name>
<keyword evidence="3" id="KW-1185">Reference proteome</keyword>
<dbReference type="SUPFAM" id="SSF52540">
    <property type="entry name" value="P-loop containing nucleoside triphosphate hydrolases"/>
    <property type="match status" value="1"/>
</dbReference>
<reference evidence="3" key="1">
    <citation type="journal article" date="2010" name="Nature">
        <title>The Amphimedon queenslandica genome and the evolution of animal complexity.</title>
        <authorList>
            <person name="Srivastava M."/>
            <person name="Simakov O."/>
            <person name="Chapman J."/>
            <person name="Fahey B."/>
            <person name="Gauthier M.E."/>
            <person name="Mitros T."/>
            <person name="Richards G.S."/>
            <person name="Conaco C."/>
            <person name="Dacre M."/>
            <person name="Hellsten U."/>
            <person name="Larroux C."/>
            <person name="Putnam N.H."/>
            <person name="Stanke M."/>
            <person name="Adamska M."/>
            <person name="Darling A."/>
            <person name="Degnan S.M."/>
            <person name="Oakley T.H."/>
            <person name="Plachetzki D.C."/>
            <person name="Zhai Y."/>
            <person name="Adamski M."/>
            <person name="Calcino A."/>
            <person name="Cummins S.F."/>
            <person name="Goodstein D.M."/>
            <person name="Harris C."/>
            <person name="Jackson D.J."/>
            <person name="Leys S.P."/>
            <person name="Shu S."/>
            <person name="Woodcroft B.J."/>
            <person name="Vervoort M."/>
            <person name="Kosik K.S."/>
            <person name="Manning G."/>
            <person name="Degnan B.M."/>
            <person name="Rokhsar D.S."/>
        </authorList>
    </citation>
    <scope>NUCLEOTIDE SEQUENCE [LARGE SCALE GENOMIC DNA]</scope>
</reference>
<dbReference type="PANTHER" id="PTHR46312">
    <property type="entry name" value="NACHT DOMAIN-CONTAINING PROTEIN"/>
    <property type="match status" value="1"/>
</dbReference>
<dbReference type="OrthoDB" id="120976at2759"/>
<reference evidence="2" key="2">
    <citation type="submission" date="2017-05" db="UniProtKB">
        <authorList>
            <consortium name="EnsemblMetazoa"/>
        </authorList>
    </citation>
    <scope>IDENTIFICATION</scope>
</reference>
<dbReference type="Gene3D" id="3.40.50.300">
    <property type="entry name" value="P-loop containing nucleotide triphosphate hydrolases"/>
    <property type="match status" value="1"/>
</dbReference>
<dbReference type="Pfam" id="PF05729">
    <property type="entry name" value="NACHT"/>
    <property type="match status" value="1"/>
</dbReference>
<organism evidence="2">
    <name type="scientific">Amphimedon queenslandica</name>
    <name type="common">Sponge</name>
    <dbReference type="NCBI Taxonomy" id="400682"/>
    <lineage>
        <taxon>Eukaryota</taxon>
        <taxon>Metazoa</taxon>
        <taxon>Porifera</taxon>
        <taxon>Demospongiae</taxon>
        <taxon>Heteroscleromorpha</taxon>
        <taxon>Haplosclerida</taxon>
        <taxon>Niphatidae</taxon>
        <taxon>Amphimedon</taxon>
    </lineage>
</organism>
<protein>
    <recommendedName>
        <fullName evidence="1">NACHT domain-containing protein</fullName>
    </recommendedName>
</protein>
<dbReference type="InterPro" id="IPR007111">
    <property type="entry name" value="NACHT_NTPase"/>
</dbReference>
<dbReference type="AlphaFoldDB" id="A0A1X7SFX0"/>
<evidence type="ECO:0000259" key="1">
    <source>
        <dbReference type="PROSITE" id="PS50837"/>
    </source>
</evidence>
<feature type="domain" description="NACHT" evidence="1">
    <location>
        <begin position="4"/>
        <end position="125"/>
    </location>
</feature>
<sequence>KRLRFVLIEGEPGIGKSTLAKELTLRWVRQTDEYLTYYRIVILIPLRLETNQKAKTIEDLLIDGEDIDETAVMLSINETKGAGVLWILDGFDELPHHLRTSVSSIFIKLIKGDILPKSTVIVTSRHAATDPLLTFLEDDSKHIALRGFGPNETIQYAFRYFQDREILQEFYSYYRGNTMIENMLYNPMTCFIMCTVFNEFILTNNTKYPTTMTGVYNYYVRALLKRHLIDAKEIDIN</sequence>
<dbReference type="KEGG" id="aqu:105316306"/>
<dbReference type="PROSITE" id="PS50837">
    <property type="entry name" value="NACHT"/>
    <property type="match status" value="1"/>
</dbReference>